<proteinExistence type="predicted"/>
<protein>
    <submittedName>
        <fullName evidence="1">Uncharacterized protein</fullName>
    </submittedName>
</protein>
<dbReference type="EMBL" id="CP020005">
    <property type="protein sequence ID" value="AQY42435.1"/>
    <property type="molecule type" value="Genomic_DNA"/>
</dbReference>
<gene>
    <name evidence="1" type="ORF">B4918_31520</name>
</gene>
<evidence type="ECO:0000313" key="2">
    <source>
        <dbReference type="Proteomes" id="UP000191057"/>
    </source>
</evidence>
<reference evidence="1 2" key="1">
    <citation type="submission" date="2017-03" db="EMBL/GenBank/DDBJ databases">
        <title>Complete genome sequence of Bacillus thuringiensis L-7601, a novel melanin producing strain.</title>
        <authorList>
            <person name="Cai J."/>
            <person name="Cao Z."/>
            <person name="Tan T."/>
        </authorList>
    </citation>
    <scope>NUCLEOTIDE SEQUENCE [LARGE SCALE GENOMIC DNA]</scope>
    <source>
        <strain evidence="1 2">L-7601</strain>
        <plasmid evidence="1 2">unnamed3</plasmid>
    </source>
</reference>
<geneLocation type="plasmid" evidence="1 2">
    <name>unnamed3</name>
</geneLocation>
<dbReference type="Proteomes" id="UP000191057">
    <property type="component" value="Plasmid unnamed3"/>
</dbReference>
<organism evidence="1 2">
    <name type="scientific">Bacillus thuringiensis</name>
    <dbReference type="NCBI Taxonomy" id="1428"/>
    <lineage>
        <taxon>Bacteria</taxon>
        <taxon>Bacillati</taxon>
        <taxon>Bacillota</taxon>
        <taxon>Bacilli</taxon>
        <taxon>Bacillales</taxon>
        <taxon>Bacillaceae</taxon>
        <taxon>Bacillus</taxon>
        <taxon>Bacillus cereus group</taxon>
    </lineage>
</organism>
<dbReference type="RefSeq" id="WP_079246455.1">
    <property type="nucleotide sequence ID" value="NZ_JARSYF010000002.1"/>
</dbReference>
<sequence>MERAIGIRVSPTEVYYTILQMDEQGTVDYVNESLIIPKALDIPRKLSYIRTSLFSLICEYGITKAGLRIVEGISQNKDPFRVNIEGVIQELLANSTVSYYFTGRLDTIGSKLGKHKSLIKECRDAKKNEFNIPGWEKFHANHRESFLVGYATIYKEDGAGDE</sequence>
<dbReference type="AlphaFoldDB" id="A0A9W3TJF0"/>
<name>A0A9W3TJF0_BACTU</name>
<accession>A0A9W3TJF0</accession>
<keyword evidence="1" id="KW-0614">Plasmid</keyword>
<evidence type="ECO:0000313" key="1">
    <source>
        <dbReference type="EMBL" id="AQY42435.1"/>
    </source>
</evidence>